<dbReference type="AlphaFoldDB" id="A0A0K2U010"/>
<proteinExistence type="predicted"/>
<evidence type="ECO:0000313" key="1">
    <source>
        <dbReference type="EMBL" id="CDW31287.1"/>
    </source>
</evidence>
<sequence length="64" mass="7576">MPTNKLQILQSPNFKIEKYGTKLIYQLNLLCFLNVYCSCKVIVHKPILISQIHYVLFVYNLIFL</sequence>
<dbReference type="EMBL" id="HACA01013926">
    <property type="protein sequence ID" value="CDW31287.1"/>
    <property type="molecule type" value="Transcribed_RNA"/>
</dbReference>
<reference evidence="1" key="1">
    <citation type="submission" date="2014-05" db="EMBL/GenBank/DDBJ databases">
        <authorList>
            <person name="Chronopoulou M."/>
        </authorList>
    </citation>
    <scope>NUCLEOTIDE SEQUENCE</scope>
    <source>
        <tissue evidence="1">Whole organism</tissue>
    </source>
</reference>
<accession>A0A0K2U010</accession>
<protein>
    <submittedName>
        <fullName evidence="1">Uncharacterized protein</fullName>
    </submittedName>
</protein>
<organism evidence="1">
    <name type="scientific">Lepeophtheirus salmonis</name>
    <name type="common">Salmon louse</name>
    <name type="synonym">Caligus salmonis</name>
    <dbReference type="NCBI Taxonomy" id="72036"/>
    <lineage>
        <taxon>Eukaryota</taxon>
        <taxon>Metazoa</taxon>
        <taxon>Ecdysozoa</taxon>
        <taxon>Arthropoda</taxon>
        <taxon>Crustacea</taxon>
        <taxon>Multicrustacea</taxon>
        <taxon>Hexanauplia</taxon>
        <taxon>Copepoda</taxon>
        <taxon>Siphonostomatoida</taxon>
        <taxon>Caligidae</taxon>
        <taxon>Lepeophtheirus</taxon>
    </lineage>
</organism>
<name>A0A0K2U010_LEPSM</name>